<evidence type="ECO:0000256" key="1">
    <source>
        <dbReference type="SAM" id="Phobius"/>
    </source>
</evidence>
<accession>I4YK53</accession>
<evidence type="ECO:0000259" key="2">
    <source>
        <dbReference type="Pfam" id="PF00892"/>
    </source>
</evidence>
<dbReference type="PATRIC" id="fig|864069.3.peg.7491"/>
<dbReference type="Gene3D" id="1.10.3730.20">
    <property type="match status" value="1"/>
</dbReference>
<keyword evidence="1" id="KW-1133">Transmembrane helix</keyword>
<feature type="domain" description="EamA" evidence="2">
    <location>
        <begin position="145"/>
        <end position="273"/>
    </location>
</feature>
<dbReference type="SUPFAM" id="SSF103481">
    <property type="entry name" value="Multidrug resistance efflux transporter EmrE"/>
    <property type="match status" value="2"/>
</dbReference>
<keyword evidence="1" id="KW-0812">Transmembrane</keyword>
<feature type="transmembrane region" description="Helical" evidence="1">
    <location>
        <begin position="65"/>
        <end position="83"/>
    </location>
</feature>
<feature type="transmembrane region" description="Helical" evidence="1">
    <location>
        <begin position="146"/>
        <end position="167"/>
    </location>
</feature>
<feature type="transmembrane region" description="Helical" evidence="1">
    <location>
        <begin position="34"/>
        <end position="53"/>
    </location>
</feature>
<dbReference type="RefSeq" id="WP_009495296.1">
    <property type="nucleotide sequence ID" value="NZ_JH660649.1"/>
</dbReference>
<dbReference type="GO" id="GO:0016020">
    <property type="term" value="C:membrane"/>
    <property type="evidence" value="ECO:0007669"/>
    <property type="project" value="InterPro"/>
</dbReference>
<dbReference type="OrthoDB" id="7818056at2"/>
<keyword evidence="1" id="KW-0472">Membrane</keyword>
<protein>
    <submittedName>
        <fullName evidence="3">DMT(Drug/metabolite transporter) superfamily permease</fullName>
    </submittedName>
</protein>
<dbReference type="InterPro" id="IPR037185">
    <property type="entry name" value="EmrE-like"/>
</dbReference>
<dbReference type="EMBL" id="JH660649">
    <property type="protein sequence ID" value="EIM24345.1"/>
    <property type="molecule type" value="Genomic_DNA"/>
</dbReference>
<gene>
    <name evidence="3" type="ORF">MicloDRAFT_00069980</name>
</gene>
<dbReference type="PANTHER" id="PTHR22911">
    <property type="entry name" value="ACYL-MALONYL CONDENSING ENZYME-RELATED"/>
    <property type="match status" value="1"/>
</dbReference>
<feature type="transmembrane region" description="Helical" evidence="1">
    <location>
        <begin position="257"/>
        <end position="274"/>
    </location>
</feature>
<reference evidence="3 4" key="1">
    <citation type="submission" date="2012-02" db="EMBL/GenBank/DDBJ databases">
        <title>Improved High-Quality Draft sequence of Microvirga sp. WSM3557.</title>
        <authorList>
            <consortium name="US DOE Joint Genome Institute"/>
            <person name="Lucas S."/>
            <person name="Han J."/>
            <person name="Lapidus A."/>
            <person name="Cheng J.-F."/>
            <person name="Goodwin L."/>
            <person name="Pitluck S."/>
            <person name="Peters L."/>
            <person name="Zhang X."/>
            <person name="Detter J.C."/>
            <person name="Han C."/>
            <person name="Tapia R."/>
            <person name="Land M."/>
            <person name="Hauser L."/>
            <person name="Kyrpides N."/>
            <person name="Ivanova N."/>
            <person name="Pagani I."/>
            <person name="Brau L."/>
            <person name="Yates R."/>
            <person name="O'Hara G."/>
            <person name="Rui T."/>
            <person name="Howieson J."/>
            <person name="Reeve W."/>
            <person name="Woyke T."/>
        </authorList>
    </citation>
    <scope>NUCLEOTIDE SEQUENCE [LARGE SCALE GENOMIC DNA]</scope>
    <source>
        <strain evidence="3 4">WSM3557</strain>
    </source>
</reference>
<organism evidence="3 4">
    <name type="scientific">Microvirga lotononidis</name>
    <dbReference type="NCBI Taxonomy" id="864069"/>
    <lineage>
        <taxon>Bacteria</taxon>
        <taxon>Pseudomonadati</taxon>
        <taxon>Pseudomonadota</taxon>
        <taxon>Alphaproteobacteria</taxon>
        <taxon>Hyphomicrobiales</taxon>
        <taxon>Methylobacteriaceae</taxon>
        <taxon>Microvirga</taxon>
    </lineage>
</organism>
<dbReference type="Pfam" id="PF00892">
    <property type="entry name" value="EamA"/>
    <property type="match status" value="2"/>
</dbReference>
<feature type="transmembrane region" description="Helical" evidence="1">
    <location>
        <begin position="174"/>
        <end position="198"/>
    </location>
</feature>
<feature type="transmembrane region" description="Helical" evidence="1">
    <location>
        <begin position="122"/>
        <end position="140"/>
    </location>
</feature>
<dbReference type="HOGENOM" id="CLU_032828_2_0_5"/>
<dbReference type="STRING" id="864069.MicloDRAFT_00069980"/>
<keyword evidence="4" id="KW-1185">Reference proteome</keyword>
<dbReference type="eggNOG" id="COG0697">
    <property type="taxonomic scope" value="Bacteria"/>
</dbReference>
<feature type="transmembrane region" description="Helical" evidence="1">
    <location>
        <begin position="204"/>
        <end position="223"/>
    </location>
</feature>
<evidence type="ECO:0000313" key="4">
    <source>
        <dbReference type="Proteomes" id="UP000003947"/>
    </source>
</evidence>
<dbReference type="PANTHER" id="PTHR22911:SF135">
    <property type="entry name" value="BLR4310 PROTEIN"/>
    <property type="match status" value="1"/>
</dbReference>
<sequence length="282" mass="30874" precursor="true">MVKGLVLAFLAFAVFAWGDVVVKKIGSDLDPFEVTFFGSVIPLVFAPAFMTPGSRVFDLVRWNRPWLMAIRLVCAAAATPLSVMTFRRLPYTEAFALLFLTPSLVTILSAFVLKEQVRWRRGLALCAAFLGVLMVVKPSFEELLSWHFVALASALCSAAVVITGRMIGHTEERFTLIGTVFLSTAALSGLLMIPSFTWPTSDQWLLLTAFAATTFIAQALLTIATPYVPADRVSSAQYSQILWALGIGPFFHEWPGTLTFVGIVIVVGADLFIFSQEHDVSA</sequence>
<evidence type="ECO:0000313" key="3">
    <source>
        <dbReference type="EMBL" id="EIM24345.1"/>
    </source>
</evidence>
<name>I4YK53_9HYPH</name>
<feature type="transmembrane region" description="Helical" evidence="1">
    <location>
        <begin position="95"/>
        <end position="113"/>
    </location>
</feature>
<dbReference type="AlphaFoldDB" id="I4YK53"/>
<dbReference type="Proteomes" id="UP000003947">
    <property type="component" value="Unassembled WGS sequence"/>
</dbReference>
<feature type="domain" description="EamA" evidence="2">
    <location>
        <begin position="3"/>
        <end position="136"/>
    </location>
</feature>
<proteinExistence type="predicted"/>
<dbReference type="InterPro" id="IPR000620">
    <property type="entry name" value="EamA_dom"/>
</dbReference>